<keyword evidence="4" id="KW-0863">Zinc-finger</keyword>
<keyword evidence="10" id="KW-0234">DNA repair</keyword>
<dbReference type="PANTHER" id="PTHR32472:SF10">
    <property type="entry name" value="DNA REPAIR PROTEIN RADA-LIKE PROTEIN"/>
    <property type="match status" value="1"/>
</dbReference>
<dbReference type="FunFam" id="3.40.50.300:FF:000050">
    <property type="entry name" value="DNA repair protein RadA"/>
    <property type="match status" value="1"/>
</dbReference>
<evidence type="ECO:0000256" key="3">
    <source>
        <dbReference type="ARBA" id="ARBA00022763"/>
    </source>
</evidence>
<dbReference type="Pfam" id="PF13541">
    <property type="entry name" value="ChlI"/>
    <property type="match status" value="1"/>
</dbReference>
<keyword evidence="6" id="KW-0862">Zinc</keyword>
<keyword evidence="8" id="KW-0346">Stress response</keyword>
<dbReference type="SUPFAM" id="SSF54211">
    <property type="entry name" value="Ribosomal protein S5 domain 2-like"/>
    <property type="match status" value="1"/>
</dbReference>
<evidence type="ECO:0000256" key="5">
    <source>
        <dbReference type="ARBA" id="ARBA00022801"/>
    </source>
</evidence>
<dbReference type="InterPro" id="IPR020588">
    <property type="entry name" value="RecA_ATP-bd"/>
</dbReference>
<dbReference type="PRINTS" id="PR01874">
    <property type="entry name" value="DNAREPAIRADA"/>
</dbReference>
<keyword evidence="5 12" id="KW-0378">Hydrolase</keyword>
<evidence type="ECO:0000256" key="1">
    <source>
        <dbReference type="ARBA" id="ARBA00022723"/>
    </source>
</evidence>
<dbReference type="EMBL" id="CAADRM010000150">
    <property type="protein sequence ID" value="VFU18379.1"/>
    <property type="molecule type" value="Genomic_DNA"/>
</dbReference>
<dbReference type="Pfam" id="PF13481">
    <property type="entry name" value="AAA_25"/>
    <property type="match status" value="1"/>
</dbReference>
<evidence type="ECO:0000256" key="8">
    <source>
        <dbReference type="ARBA" id="ARBA00023016"/>
    </source>
</evidence>
<dbReference type="Pfam" id="PF18073">
    <property type="entry name" value="Zn_ribbon_LapB"/>
    <property type="match status" value="1"/>
</dbReference>
<keyword evidence="9" id="KW-0238">DNA-binding</keyword>
<dbReference type="Gene3D" id="3.40.50.300">
    <property type="entry name" value="P-loop containing nucleotide triphosphate hydrolases"/>
    <property type="match status" value="1"/>
</dbReference>
<evidence type="ECO:0000256" key="2">
    <source>
        <dbReference type="ARBA" id="ARBA00022741"/>
    </source>
</evidence>
<evidence type="ECO:0000256" key="6">
    <source>
        <dbReference type="ARBA" id="ARBA00022833"/>
    </source>
</evidence>
<dbReference type="HAMAP" id="MF_01498">
    <property type="entry name" value="RadA_bact"/>
    <property type="match status" value="1"/>
</dbReference>
<dbReference type="GO" id="GO:0140664">
    <property type="term" value="F:ATP-dependent DNA damage sensor activity"/>
    <property type="evidence" value="ECO:0007669"/>
    <property type="project" value="InterPro"/>
</dbReference>
<gene>
    <name evidence="12" type="primary">radA</name>
    <name evidence="12" type="ORF">SCFA_820012</name>
</gene>
<dbReference type="InterPro" id="IPR027417">
    <property type="entry name" value="P-loop_NTPase"/>
</dbReference>
<proteinExistence type="inferred from homology"/>
<dbReference type="GO" id="GO:0000725">
    <property type="term" value="P:recombinational repair"/>
    <property type="evidence" value="ECO:0007669"/>
    <property type="project" value="TreeGrafter"/>
</dbReference>
<dbReference type="PANTHER" id="PTHR32472">
    <property type="entry name" value="DNA REPAIR PROTEIN RADA"/>
    <property type="match status" value="1"/>
</dbReference>
<dbReference type="NCBIfam" id="TIGR00416">
    <property type="entry name" value="sms"/>
    <property type="match status" value="1"/>
</dbReference>
<dbReference type="SMART" id="SM00382">
    <property type="entry name" value="AAA"/>
    <property type="match status" value="1"/>
</dbReference>
<dbReference type="InterPro" id="IPR041166">
    <property type="entry name" value="Rubredoxin_2"/>
</dbReference>
<keyword evidence="1" id="KW-0479">Metal-binding</keyword>
<dbReference type="CDD" id="cd01121">
    <property type="entry name" value="RadA_SMS_N"/>
    <property type="match status" value="1"/>
</dbReference>
<dbReference type="InterPro" id="IPR004504">
    <property type="entry name" value="DNA_repair_RadA"/>
</dbReference>
<evidence type="ECO:0000259" key="11">
    <source>
        <dbReference type="PROSITE" id="PS50162"/>
    </source>
</evidence>
<evidence type="ECO:0000256" key="9">
    <source>
        <dbReference type="ARBA" id="ARBA00023125"/>
    </source>
</evidence>
<dbReference type="InterPro" id="IPR003593">
    <property type="entry name" value="AAA+_ATPase"/>
</dbReference>
<protein>
    <submittedName>
        <fullName evidence="12">DNA repair protein RadA</fullName>
        <ecNumber evidence="12">3.6.4.-</ecNumber>
    </submittedName>
</protein>
<dbReference type="GO" id="GO:0005829">
    <property type="term" value="C:cytosol"/>
    <property type="evidence" value="ECO:0007669"/>
    <property type="project" value="TreeGrafter"/>
</dbReference>
<dbReference type="PROSITE" id="PS50162">
    <property type="entry name" value="RECA_2"/>
    <property type="match status" value="1"/>
</dbReference>
<dbReference type="GO" id="GO:0016787">
    <property type="term" value="F:hydrolase activity"/>
    <property type="evidence" value="ECO:0007669"/>
    <property type="project" value="UniProtKB-KW"/>
</dbReference>
<dbReference type="SUPFAM" id="SSF52540">
    <property type="entry name" value="P-loop containing nucleoside triphosphate hydrolases"/>
    <property type="match status" value="1"/>
</dbReference>
<evidence type="ECO:0000313" key="12">
    <source>
        <dbReference type="EMBL" id="VFU18379.1"/>
    </source>
</evidence>
<feature type="domain" description="RecA family profile 1" evidence="11">
    <location>
        <begin position="64"/>
        <end position="213"/>
    </location>
</feature>
<evidence type="ECO:0000256" key="7">
    <source>
        <dbReference type="ARBA" id="ARBA00022840"/>
    </source>
</evidence>
<dbReference type="GO" id="GO:0008270">
    <property type="term" value="F:zinc ion binding"/>
    <property type="evidence" value="ECO:0007669"/>
    <property type="project" value="UniProtKB-KW"/>
</dbReference>
<accession>A0A485M4P0</accession>
<organism evidence="12">
    <name type="scientific">anaerobic digester metagenome</name>
    <dbReference type="NCBI Taxonomy" id="1263854"/>
    <lineage>
        <taxon>unclassified sequences</taxon>
        <taxon>metagenomes</taxon>
        <taxon>ecological metagenomes</taxon>
    </lineage>
</organism>
<dbReference type="AlphaFoldDB" id="A0A485M4P0"/>
<keyword evidence="7" id="KW-0067">ATP-binding</keyword>
<dbReference type="Gene3D" id="3.30.230.10">
    <property type="match status" value="1"/>
</dbReference>
<dbReference type="GO" id="GO:0005524">
    <property type="term" value="F:ATP binding"/>
    <property type="evidence" value="ECO:0007669"/>
    <property type="project" value="UniProtKB-KW"/>
</dbReference>
<dbReference type="GO" id="GO:0003684">
    <property type="term" value="F:damaged DNA binding"/>
    <property type="evidence" value="ECO:0007669"/>
    <property type="project" value="InterPro"/>
</dbReference>
<dbReference type="InterPro" id="IPR014721">
    <property type="entry name" value="Ribsml_uS5_D2-typ_fold_subgr"/>
</dbReference>
<evidence type="ECO:0000256" key="10">
    <source>
        <dbReference type="ARBA" id="ARBA00023204"/>
    </source>
</evidence>
<dbReference type="EC" id="3.6.4.-" evidence="12"/>
<evidence type="ECO:0000256" key="4">
    <source>
        <dbReference type="ARBA" id="ARBA00022771"/>
    </source>
</evidence>
<name>A0A485M4P0_9ZZZZ</name>
<reference evidence="12" key="1">
    <citation type="submission" date="2019-03" db="EMBL/GenBank/DDBJ databases">
        <authorList>
            <person name="Hao L."/>
        </authorList>
    </citation>
    <scope>NUCLEOTIDE SEQUENCE</scope>
</reference>
<keyword evidence="3" id="KW-0227">DNA damage</keyword>
<sequence length="452" mass="48551">MAKQRRIFRCSSCGQEHPQWMGKCSQCDEWNTLVEDIVQETRAVRMIKPGNNEPIPLGTIASSPFMRKKCGMAELDRVLGGGIVEGSLVLIGGDPGIGKSTLMLQMAFKLAASGMRILYVSGEESAIQLKLRSERLGIVSDDILIYPEVVLEEIRKQIAALRPDIVIIDSIQSVFSSQIDAPPGSVSQIREGAGVFMEIAKGMNTVVFVVGHVTKEGWIAGPKMLEHMVDTVLYFEGDASGVYRILRAVKNRFGTSGEIGVFEMKSTGLIEVSDPSSIFINGLGGDVPGSAVMATVEGSRAFVVEVQSLVSRTSFSMPKRISIGSDQSRLSVLLAVLEKRAGVVLSHSDVVVNIAGGMRVTEPAVDLAVVMAILSSALDKPLQRGTVCVGEIGLGGELRPVNHMEFRLREALRTGFTRALIPASNSGSLALVKGMDLIPIAHVGDALRTFSR</sequence>
<dbReference type="InterPro" id="IPR020568">
    <property type="entry name" value="Ribosomal_Su5_D2-typ_SF"/>
</dbReference>
<keyword evidence="2" id="KW-0547">Nucleotide-binding</keyword>